<comment type="subcellular location">
    <subcellularLocation>
        <location evidence="1">Membrane</location>
        <topology evidence="1">Multi-pass membrane protein</topology>
    </subcellularLocation>
</comment>
<dbReference type="Gene3D" id="1.20.1250.20">
    <property type="entry name" value="MFS general substrate transporter like domains"/>
    <property type="match status" value="1"/>
</dbReference>
<keyword evidence="3 7" id="KW-0813">Transport</keyword>
<comment type="similarity">
    <text evidence="2 7">Belongs to the major facilitator superfamily. Sugar transporter (TC 2.A.1.1) family.</text>
</comment>
<keyword evidence="6 8" id="KW-0472">Membrane</keyword>
<dbReference type="NCBIfam" id="TIGR00879">
    <property type="entry name" value="SP"/>
    <property type="match status" value="1"/>
</dbReference>
<accession>A0AAN7B7G3</accession>
<feature type="transmembrane region" description="Helical" evidence="8">
    <location>
        <begin position="465"/>
        <end position="488"/>
    </location>
</feature>
<feature type="transmembrane region" description="Helical" evidence="8">
    <location>
        <begin position="216"/>
        <end position="236"/>
    </location>
</feature>
<sequence length="590" mass="65373">MPRKRGTGTGTLATIQEEPVTVVPNTPTTSRSRWTPRLSPTWKSIFIAAFTGIGGLLFGYDTGYINGVMAMPYFENFNGKPPIQPAWFRLPVKDKSLIVGLLSLGTCVGSLVGSDVADYLGRRIALMGACALFIYGVVNQTVSTHMDMLGRGRVETGVGMGMISTVIVLYMSEISGARVRGFLVAWYQLCITMGLLMAACVNLGTRDMWSTWSFRIPISLQIGWALILGVGLLWLLPESPRWYVKMGKHDEAQKALARLRCQEPGSDSVKAELRYIIAGHEAEMRYAPSESKTYLGSWAHCFQGRLRDKSSNLRRTLLGAAVQMFQQVSGVNFIFYFGTVFFKQQRFNNVFLIVVIMSAINVLATFFSFYLVTRFRRRTLLIAGAFAMAVCQIVVAGVGVGWKENVKAAASVRRLTTADAAIPQWASWATMTGVGAYLFLYAVTWGPGAWILVGEIFPMQIRARGIGIATSTNWLTNTIFAFLTPVLYDSNHLNLGTGVFFIWGGACFAAALFSYWFVPETKGLTLEQVDIIFEVPARRSGYYIPIERKASQAIPVRRDSESIALNDHPNTKKPASVRVVRFENDLTSER</sequence>
<dbReference type="InterPro" id="IPR005828">
    <property type="entry name" value="MFS_sugar_transport-like"/>
</dbReference>
<dbReference type="InterPro" id="IPR036259">
    <property type="entry name" value="MFS_trans_sf"/>
</dbReference>
<feature type="transmembrane region" description="Helical" evidence="8">
    <location>
        <begin position="97"/>
        <end position="117"/>
    </location>
</feature>
<dbReference type="InterPro" id="IPR050360">
    <property type="entry name" value="MFS_Sugar_Transporters"/>
</dbReference>
<feature type="transmembrane region" description="Helical" evidence="8">
    <location>
        <begin position="434"/>
        <end position="453"/>
    </location>
</feature>
<reference evidence="10" key="1">
    <citation type="journal article" date="2023" name="Mol. Phylogenet. Evol.">
        <title>Genome-scale phylogeny and comparative genomics of the fungal order Sordariales.</title>
        <authorList>
            <person name="Hensen N."/>
            <person name="Bonometti L."/>
            <person name="Westerberg I."/>
            <person name="Brannstrom I.O."/>
            <person name="Guillou S."/>
            <person name="Cros-Aarteil S."/>
            <person name="Calhoun S."/>
            <person name="Haridas S."/>
            <person name="Kuo A."/>
            <person name="Mondo S."/>
            <person name="Pangilinan J."/>
            <person name="Riley R."/>
            <person name="LaButti K."/>
            <person name="Andreopoulos B."/>
            <person name="Lipzen A."/>
            <person name="Chen C."/>
            <person name="Yan M."/>
            <person name="Daum C."/>
            <person name="Ng V."/>
            <person name="Clum A."/>
            <person name="Steindorff A."/>
            <person name="Ohm R.A."/>
            <person name="Martin F."/>
            <person name="Silar P."/>
            <person name="Natvig D.O."/>
            <person name="Lalanne C."/>
            <person name="Gautier V."/>
            <person name="Ament-Velasquez S.L."/>
            <person name="Kruys A."/>
            <person name="Hutchinson M.I."/>
            <person name="Powell A.J."/>
            <person name="Barry K."/>
            <person name="Miller A.N."/>
            <person name="Grigoriev I.V."/>
            <person name="Debuchy R."/>
            <person name="Gladieux P."/>
            <person name="Hiltunen Thoren M."/>
            <person name="Johannesson H."/>
        </authorList>
    </citation>
    <scope>NUCLEOTIDE SEQUENCE</scope>
    <source>
        <strain evidence="10">PSN293</strain>
    </source>
</reference>
<proteinExistence type="inferred from homology"/>
<name>A0AAN7B7G3_9PEZI</name>
<dbReference type="PROSITE" id="PS50850">
    <property type="entry name" value="MFS"/>
    <property type="match status" value="1"/>
</dbReference>
<feature type="transmembrane region" description="Helical" evidence="8">
    <location>
        <begin position="317"/>
        <end position="338"/>
    </location>
</feature>
<evidence type="ECO:0000256" key="6">
    <source>
        <dbReference type="ARBA" id="ARBA00023136"/>
    </source>
</evidence>
<dbReference type="PANTHER" id="PTHR48022">
    <property type="entry name" value="PLASTIDIC GLUCOSE TRANSPORTER 4"/>
    <property type="match status" value="1"/>
</dbReference>
<dbReference type="InterPro" id="IPR003663">
    <property type="entry name" value="Sugar/inositol_transpt"/>
</dbReference>
<feature type="transmembrane region" description="Helical" evidence="8">
    <location>
        <begin position="350"/>
        <end position="372"/>
    </location>
</feature>
<dbReference type="SUPFAM" id="SSF103473">
    <property type="entry name" value="MFS general substrate transporter"/>
    <property type="match status" value="1"/>
</dbReference>
<evidence type="ECO:0000259" key="9">
    <source>
        <dbReference type="PROSITE" id="PS50850"/>
    </source>
</evidence>
<dbReference type="PANTHER" id="PTHR48022:SF6">
    <property type="entry name" value="MSTA PROTEIN-RELATED"/>
    <property type="match status" value="1"/>
</dbReference>
<feature type="domain" description="Major facilitator superfamily (MFS) profile" evidence="9">
    <location>
        <begin position="47"/>
        <end position="522"/>
    </location>
</feature>
<dbReference type="PRINTS" id="PR00171">
    <property type="entry name" value="SUGRTRNSPORT"/>
</dbReference>
<keyword evidence="4 8" id="KW-0812">Transmembrane</keyword>
<reference evidence="10" key="2">
    <citation type="submission" date="2023-05" db="EMBL/GenBank/DDBJ databases">
        <authorList>
            <consortium name="Lawrence Berkeley National Laboratory"/>
            <person name="Steindorff A."/>
            <person name="Hensen N."/>
            <person name="Bonometti L."/>
            <person name="Westerberg I."/>
            <person name="Brannstrom I.O."/>
            <person name="Guillou S."/>
            <person name="Cros-Aarteil S."/>
            <person name="Calhoun S."/>
            <person name="Haridas S."/>
            <person name="Kuo A."/>
            <person name="Mondo S."/>
            <person name="Pangilinan J."/>
            <person name="Riley R."/>
            <person name="Labutti K."/>
            <person name="Andreopoulos B."/>
            <person name="Lipzen A."/>
            <person name="Chen C."/>
            <person name="Yanf M."/>
            <person name="Daum C."/>
            <person name="Ng V."/>
            <person name="Clum A."/>
            <person name="Ohm R."/>
            <person name="Martin F."/>
            <person name="Silar P."/>
            <person name="Natvig D."/>
            <person name="Lalanne C."/>
            <person name="Gautier V."/>
            <person name="Ament-Velasquez S.L."/>
            <person name="Kruys A."/>
            <person name="Hutchinson M.I."/>
            <person name="Powell A.J."/>
            <person name="Barry K."/>
            <person name="Miller A.N."/>
            <person name="Grigoriev I.V."/>
            <person name="Debuchy R."/>
            <person name="Gladieux P."/>
            <person name="Thoren M.H."/>
            <person name="Johannesson H."/>
        </authorList>
    </citation>
    <scope>NUCLEOTIDE SEQUENCE</scope>
    <source>
        <strain evidence="10">PSN293</strain>
    </source>
</reference>
<evidence type="ECO:0000256" key="1">
    <source>
        <dbReference type="ARBA" id="ARBA00004141"/>
    </source>
</evidence>
<dbReference type="EMBL" id="MU858115">
    <property type="protein sequence ID" value="KAK4213099.1"/>
    <property type="molecule type" value="Genomic_DNA"/>
</dbReference>
<evidence type="ECO:0000256" key="5">
    <source>
        <dbReference type="ARBA" id="ARBA00022989"/>
    </source>
</evidence>
<dbReference type="AlphaFoldDB" id="A0AAN7B7G3"/>
<dbReference type="InterPro" id="IPR005829">
    <property type="entry name" value="Sugar_transporter_CS"/>
</dbReference>
<comment type="caution">
    <text evidence="10">The sequence shown here is derived from an EMBL/GenBank/DDBJ whole genome shotgun (WGS) entry which is preliminary data.</text>
</comment>
<feature type="transmembrane region" description="Helical" evidence="8">
    <location>
        <begin position="184"/>
        <end position="204"/>
    </location>
</feature>
<evidence type="ECO:0000313" key="11">
    <source>
        <dbReference type="Proteomes" id="UP001301769"/>
    </source>
</evidence>
<feature type="transmembrane region" description="Helical" evidence="8">
    <location>
        <begin position="154"/>
        <end position="172"/>
    </location>
</feature>
<evidence type="ECO:0000313" key="10">
    <source>
        <dbReference type="EMBL" id="KAK4213099.1"/>
    </source>
</evidence>
<dbReference type="GO" id="GO:0016020">
    <property type="term" value="C:membrane"/>
    <property type="evidence" value="ECO:0007669"/>
    <property type="project" value="UniProtKB-SubCell"/>
</dbReference>
<keyword evidence="5 8" id="KW-1133">Transmembrane helix</keyword>
<dbReference type="Proteomes" id="UP001301769">
    <property type="component" value="Unassembled WGS sequence"/>
</dbReference>
<gene>
    <name evidence="10" type="ORF">QBC37DRAFT_286687</name>
</gene>
<keyword evidence="11" id="KW-1185">Reference proteome</keyword>
<feature type="transmembrane region" description="Helical" evidence="8">
    <location>
        <begin position="500"/>
        <end position="518"/>
    </location>
</feature>
<dbReference type="GO" id="GO:0005351">
    <property type="term" value="F:carbohydrate:proton symporter activity"/>
    <property type="evidence" value="ECO:0007669"/>
    <property type="project" value="TreeGrafter"/>
</dbReference>
<dbReference type="InterPro" id="IPR020846">
    <property type="entry name" value="MFS_dom"/>
</dbReference>
<evidence type="ECO:0000256" key="8">
    <source>
        <dbReference type="SAM" id="Phobius"/>
    </source>
</evidence>
<feature type="transmembrane region" description="Helical" evidence="8">
    <location>
        <begin position="124"/>
        <end position="142"/>
    </location>
</feature>
<dbReference type="PROSITE" id="PS00216">
    <property type="entry name" value="SUGAR_TRANSPORT_1"/>
    <property type="match status" value="1"/>
</dbReference>
<feature type="transmembrane region" description="Helical" evidence="8">
    <location>
        <begin position="41"/>
        <end position="60"/>
    </location>
</feature>
<evidence type="ECO:0000256" key="3">
    <source>
        <dbReference type="ARBA" id="ARBA00022448"/>
    </source>
</evidence>
<evidence type="ECO:0000256" key="7">
    <source>
        <dbReference type="RuleBase" id="RU003346"/>
    </source>
</evidence>
<feature type="transmembrane region" description="Helical" evidence="8">
    <location>
        <begin position="379"/>
        <end position="402"/>
    </location>
</feature>
<evidence type="ECO:0000256" key="2">
    <source>
        <dbReference type="ARBA" id="ARBA00010992"/>
    </source>
</evidence>
<protein>
    <submittedName>
        <fullName evidence="10">General substrate transporter</fullName>
    </submittedName>
</protein>
<organism evidence="10 11">
    <name type="scientific">Rhypophila decipiens</name>
    <dbReference type="NCBI Taxonomy" id="261697"/>
    <lineage>
        <taxon>Eukaryota</taxon>
        <taxon>Fungi</taxon>
        <taxon>Dikarya</taxon>
        <taxon>Ascomycota</taxon>
        <taxon>Pezizomycotina</taxon>
        <taxon>Sordariomycetes</taxon>
        <taxon>Sordariomycetidae</taxon>
        <taxon>Sordariales</taxon>
        <taxon>Naviculisporaceae</taxon>
        <taxon>Rhypophila</taxon>
    </lineage>
</organism>
<dbReference type="Pfam" id="PF00083">
    <property type="entry name" value="Sugar_tr"/>
    <property type="match status" value="1"/>
</dbReference>
<evidence type="ECO:0000256" key="4">
    <source>
        <dbReference type="ARBA" id="ARBA00022692"/>
    </source>
</evidence>